<evidence type="ECO:0000313" key="7">
    <source>
        <dbReference type="Proteomes" id="UP000249633"/>
    </source>
</evidence>
<dbReference type="EMBL" id="QFOD01000016">
    <property type="protein sequence ID" value="PZP29965.1"/>
    <property type="molecule type" value="Genomic_DNA"/>
</dbReference>
<dbReference type="Pfam" id="PF00126">
    <property type="entry name" value="HTH_1"/>
    <property type="match status" value="1"/>
</dbReference>
<dbReference type="InterPro" id="IPR036388">
    <property type="entry name" value="WH-like_DNA-bd_sf"/>
</dbReference>
<proteinExistence type="inferred from homology"/>
<dbReference type="Gene3D" id="1.10.10.10">
    <property type="entry name" value="Winged helix-like DNA-binding domain superfamily/Winged helix DNA-binding domain"/>
    <property type="match status" value="1"/>
</dbReference>
<evidence type="ECO:0000256" key="1">
    <source>
        <dbReference type="ARBA" id="ARBA00009437"/>
    </source>
</evidence>
<dbReference type="PROSITE" id="PS50931">
    <property type="entry name" value="HTH_LYSR"/>
    <property type="match status" value="1"/>
</dbReference>
<dbReference type="AlphaFoldDB" id="A0A2W5DDC0"/>
<dbReference type="InterPro" id="IPR005119">
    <property type="entry name" value="LysR_subst-bd"/>
</dbReference>
<protein>
    <submittedName>
        <fullName evidence="6">LysR family transcriptional regulator</fullName>
    </submittedName>
</protein>
<evidence type="ECO:0000256" key="2">
    <source>
        <dbReference type="ARBA" id="ARBA00023015"/>
    </source>
</evidence>
<dbReference type="GO" id="GO:0006351">
    <property type="term" value="P:DNA-templated transcription"/>
    <property type="evidence" value="ECO:0007669"/>
    <property type="project" value="TreeGrafter"/>
</dbReference>
<dbReference type="GO" id="GO:0003700">
    <property type="term" value="F:DNA-binding transcription factor activity"/>
    <property type="evidence" value="ECO:0007669"/>
    <property type="project" value="InterPro"/>
</dbReference>
<comment type="similarity">
    <text evidence="1">Belongs to the LysR transcriptional regulatory family.</text>
</comment>
<organism evidence="6 7">
    <name type="scientific">Roseateles depolymerans</name>
    <dbReference type="NCBI Taxonomy" id="76731"/>
    <lineage>
        <taxon>Bacteria</taxon>
        <taxon>Pseudomonadati</taxon>
        <taxon>Pseudomonadota</taxon>
        <taxon>Betaproteobacteria</taxon>
        <taxon>Burkholderiales</taxon>
        <taxon>Sphaerotilaceae</taxon>
        <taxon>Roseateles</taxon>
    </lineage>
</organism>
<reference evidence="6 7" key="1">
    <citation type="submission" date="2017-08" db="EMBL/GenBank/DDBJ databases">
        <title>Infants hospitalized years apart are colonized by the same room-sourced microbial strains.</title>
        <authorList>
            <person name="Brooks B."/>
            <person name="Olm M.R."/>
            <person name="Firek B.A."/>
            <person name="Baker R."/>
            <person name="Thomas B.C."/>
            <person name="Morowitz M.J."/>
            <person name="Banfield J.F."/>
        </authorList>
    </citation>
    <scope>NUCLEOTIDE SEQUENCE [LARGE SCALE GENOMIC DNA]</scope>
    <source>
        <strain evidence="6">S2_012_000_R2_81</strain>
    </source>
</reference>
<dbReference type="PANTHER" id="PTHR30537:SF5">
    <property type="entry name" value="HTH-TYPE TRANSCRIPTIONAL ACTIVATOR TTDR-RELATED"/>
    <property type="match status" value="1"/>
</dbReference>
<dbReference type="SUPFAM" id="SSF46785">
    <property type="entry name" value="Winged helix' DNA-binding domain"/>
    <property type="match status" value="1"/>
</dbReference>
<dbReference type="PRINTS" id="PR00039">
    <property type="entry name" value="HTHLYSR"/>
</dbReference>
<evidence type="ECO:0000259" key="5">
    <source>
        <dbReference type="PROSITE" id="PS50931"/>
    </source>
</evidence>
<comment type="caution">
    <text evidence="6">The sequence shown here is derived from an EMBL/GenBank/DDBJ whole genome shotgun (WGS) entry which is preliminary data.</text>
</comment>
<dbReference type="GO" id="GO:0043565">
    <property type="term" value="F:sequence-specific DNA binding"/>
    <property type="evidence" value="ECO:0007669"/>
    <property type="project" value="TreeGrafter"/>
</dbReference>
<dbReference type="Gene3D" id="3.40.190.290">
    <property type="match status" value="1"/>
</dbReference>
<feature type="domain" description="HTH lysR-type" evidence="5">
    <location>
        <begin position="10"/>
        <end position="67"/>
    </location>
</feature>
<dbReference type="CDD" id="cd08422">
    <property type="entry name" value="PBP2_CrgA_like"/>
    <property type="match status" value="1"/>
</dbReference>
<accession>A0A2W5DDC0</accession>
<dbReference type="PANTHER" id="PTHR30537">
    <property type="entry name" value="HTH-TYPE TRANSCRIPTIONAL REGULATOR"/>
    <property type="match status" value="1"/>
</dbReference>
<dbReference type="Pfam" id="PF03466">
    <property type="entry name" value="LysR_substrate"/>
    <property type="match status" value="1"/>
</dbReference>
<dbReference type="InterPro" id="IPR058163">
    <property type="entry name" value="LysR-type_TF_proteobact-type"/>
</dbReference>
<dbReference type="SUPFAM" id="SSF53850">
    <property type="entry name" value="Periplasmic binding protein-like II"/>
    <property type="match status" value="1"/>
</dbReference>
<gene>
    <name evidence="6" type="ORF">DI603_16240</name>
</gene>
<name>A0A2W5DDC0_9BURK</name>
<evidence type="ECO:0000256" key="4">
    <source>
        <dbReference type="ARBA" id="ARBA00023163"/>
    </source>
</evidence>
<evidence type="ECO:0000313" key="6">
    <source>
        <dbReference type="EMBL" id="PZP29965.1"/>
    </source>
</evidence>
<sequence>MSKPTSAGVDRLELMQTFVRIVEAGSLSAAALQLGSTQPTISRRLQWLEKLLGLRLLQRSTHAMKLTADGERCYAHAKALLENWAAVEADLRGAKDQPRGHLRVLAPHAFGQELLVAPLAAFLAEHPEVSVDWLLLDRAADFIAEGIDCAIRVGEVEDPSLVAVRLAEVPRILVASPGLWGQGAAPRTPADLAGLPWLSLRQFYRDEFELQQLGTGRREQVRIRPRLSTDSLYAARSAVREGVGAALVSAWLVADDLASGRLCQLVPDWEATPLPVHLIYPYARLYPARLRAFADRMKRAMPGIAGMRAPSRP</sequence>
<dbReference type="Proteomes" id="UP000249633">
    <property type="component" value="Unassembled WGS sequence"/>
</dbReference>
<dbReference type="InterPro" id="IPR036390">
    <property type="entry name" value="WH_DNA-bd_sf"/>
</dbReference>
<keyword evidence="4" id="KW-0804">Transcription</keyword>
<evidence type="ECO:0000256" key="3">
    <source>
        <dbReference type="ARBA" id="ARBA00023125"/>
    </source>
</evidence>
<dbReference type="FunFam" id="1.10.10.10:FF:000001">
    <property type="entry name" value="LysR family transcriptional regulator"/>
    <property type="match status" value="1"/>
</dbReference>
<keyword evidence="3" id="KW-0238">DNA-binding</keyword>
<dbReference type="InterPro" id="IPR000847">
    <property type="entry name" value="LysR_HTH_N"/>
</dbReference>
<keyword evidence="2" id="KW-0805">Transcription regulation</keyword>